<organism evidence="2 3">
    <name type="scientific">Venturia nashicola</name>
    <dbReference type="NCBI Taxonomy" id="86259"/>
    <lineage>
        <taxon>Eukaryota</taxon>
        <taxon>Fungi</taxon>
        <taxon>Dikarya</taxon>
        <taxon>Ascomycota</taxon>
        <taxon>Pezizomycotina</taxon>
        <taxon>Dothideomycetes</taxon>
        <taxon>Pleosporomycetidae</taxon>
        <taxon>Venturiales</taxon>
        <taxon>Venturiaceae</taxon>
        <taxon>Venturia</taxon>
    </lineage>
</organism>
<accession>A0A4Z1NUH8</accession>
<evidence type="ECO:0000313" key="3">
    <source>
        <dbReference type="Proteomes" id="UP000298493"/>
    </source>
</evidence>
<reference evidence="2 3" key="1">
    <citation type="submission" date="2019-04" db="EMBL/GenBank/DDBJ databases">
        <title>High contiguity whole genome sequence and gene annotation resource for two Venturia nashicola isolates.</title>
        <authorList>
            <person name="Prokchorchik M."/>
            <person name="Won K."/>
            <person name="Lee Y."/>
            <person name="Choi E.D."/>
            <person name="Segonzac C."/>
            <person name="Sohn K.H."/>
        </authorList>
    </citation>
    <scope>NUCLEOTIDE SEQUENCE [LARGE SCALE GENOMIC DNA]</scope>
    <source>
        <strain evidence="2 3">PRI2</strain>
    </source>
</reference>
<proteinExistence type="predicted"/>
<dbReference type="EMBL" id="SNSC02000014">
    <property type="protein sequence ID" value="TID18539.1"/>
    <property type="molecule type" value="Genomic_DNA"/>
</dbReference>
<feature type="chain" id="PRO_5021394170" description="Secreted protein" evidence="1">
    <location>
        <begin position="23"/>
        <end position="126"/>
    </location>
</feature>
<evidence type="ECO:0008006" key="4">
    <source>
        <dbReference type="Google" id="ProtNLM"/>
    </source>
</evidence>
<comment type="caution">
    <text evidence="2">The sequence shown here is derived from an EMBL/GenBank/DDBJ whole genome shotgun (WGS) entry which is preliminary data.</text>
</comment>
<keyword evidence="3" id="KW-1185">Reference proteome</keyword>
<evidence type="ECO:0000313" key="2">
    <source>
        <dbReference type="EMBL" id="TID18539.1"/>
    </source>
</evidence>
<protein>
    <recommendedName>
        <fullName evidence="4">Secreted protein</fullName>
    </recommendedName>
</protein>
<dbReference type="Proteomes" id="UP000298493">
    <property type="component" value="Unassembled WGS sequence"/>
</dbReference>
<name>A0A4Z1NUH8_9PEZI</name>
<gene>
    <name evidence="2" type="ORF">E6O75_ATG06615</name>
</gene>
<feature type="signal peptide" evidence="1">
    <location>
        <begin position="1"/>
        <end position="22"/>
    </location>
</feature>
<dbReference type="AlphaFoldDB" id="A0A4Z1NUH8"/>
<evidence type="ECO:0000256" key="1">
    <source>
        <dbReference type="SAM" id="SignalP"/>
    </source>
</evidence>
<sequence length="126" mass="14444">MTCNHRQMSWFIFLLDIHHLFARKTVDKAMNVASPRTIVQADIARQFLGHRIVIATTVGVAICHFPKANFTLVSRRPTMPCRDTEMMRTSAWKRPICVAPPEISNSLFRLILTLLDAVSRCETDEF</sequence>
<keyword evidence="1" id="KW-0732">Signal</keyword>